<name>A0AA86N9U9_9EUKA</name>
<evidence type="ECO:0000313" key="3">
    <source>
        <dbReference type="Proteomes" id="UP001642409"/>
    </source>
</evidence>
<protein>
    <submittedName>
        <fullName evidence="2">Hypothetical_protein</fullName>
    </submittedName>
</protein>
<evidence type="ECO:0000313" key="1">
    <source>
        <dbReference type="EMBL" id="CAI9915059.1"/>
    </source>
</evidence>
<reference evidence="1" key="1">
    <citation type="submission" date="2023-06" db="EMBL/GenBank/DDBJ databases">
        <authorList>
            <person name="Kurt Z."/>
        </authorList>
    </citation>
    <scope>NUCLEOTIDE SEQUENCE</scope>
</reference>
<sequence>MTSENKPVKRLILSTVQQSQIDERITNQIKQLLNFQGSPEQLAVYFLNNKNSMNKINWYKIDQNVQMKSYQSKSYSYRRFVDVIIPNILPPYPPEIQMEMNKVIKSEIGKQWEYLTQMNRNDLTMYRKQLEQQIKQQFDLKGTDLYSFKKQIDKNRYTITMLLRDLHQPNKQKEFQFIDLPIFDQQQMNFNKDLFEEFMPTELAQLEPDKPYTNKPDNVDFIIQKPLNKNIRGKHKQNLNTSQNEQNVFKLEQEQLTDCNLLAEAFNKMLQEDTQKKIKGEYFEQEESNVMNILKQLMQ</sequence>
<dbReference type="AlphaFoldDB" id="A0AA86N9U9"/>
<comment type="caution">
    <text evidence="1">The sequence shown here is derived from an EMBL/GenBank/DDBJ whole genome shotgun (WGS) entry which is preliminary data.</text>
</comment>
<gene>
    <name evidence="1" type="ORF">HINF_LOCUS2704</name>
    <name evidence="2" type="ORF">HINF_LOCUS30597</name>
</gene>
<keyword evidence="3" id="KW-1185">Reference proteome</keyword>
<dbReference type="Proteomes" id="UP001642409">
    <property type="component" value="Unassembled WGS sequence"/>
</dbReference>
<reference evidence="2 3" key="2">
    <citation type="submission" date="2024-07" db="EMBL/GenBank/DDBJ databases">
        <authorList>
            <person name="Akdeniz Z."/>
        </authorList>
    </citation>
    <scope>NUCLEOTIDE SEQUENCE [LARGE SCALE GENOMIC DNA]</scope>
</reference>
<dbReference type="EMBL" id="CATOUU010000062">
    <property type="protein sequence ID" value="CAI9915059.1"/>
    <property type="molecule type" value="Genomic_DNA"/>
</dbReference>
<accession>A0AA86N9U9</accession>
<dbReference type="EMBL" id="CAXDID020000100">
    <property type="protein sequence ID" value="CAL6025916.1"/>
    <property type="molecule type" value="Genomic_DNA"/>
</dbReference>
<organism evidence="1">
    <name type="scientific">Hexamita inflata</name>
    <dbReference type="NCBI Taxonomy" id="28002"/>
    <lineage>
        <taxon>Eukaryota</taxon>
        <taxon>Metamonada</taxon>
        <taxon>Diplomonadida</taxon>
        <taxon>Hexamitidae</taxon>
        <taxon>Hexamitinae</taxon>
        <taxon>Hexamita</taxon>
    </lineage>
</organism>
<proteinExistence type="predicted"/>
<evidence type="ECO:0000313" key="2">
    <source>
        <dbReference type="EMBL" id="CAL6025916.1"/>
    </source>
</evidence>